<feature type="signal peptide" evidence="1">
    <location>
        <begin position="1"/>
        <end position="19"/>
    </location>
</feature>
<dbReference type="Pfam" id="PF11736">
    <property type="entry name" value="DUF3299"/>
    <property type="match status" value="1"/>
</dbReference>
<name>A0A917V1U3_9PSED</name>
<reference evidence="2" key="2">
    <citation type="submission" date="2020-09" db="EMBL/GenBank/DDBJ databases">
        <authorList>
            <person name="Sun Q."/>
            <person name="Ohkuma M."/>
        </authorList>
    </citation>
    <scope>NUCLEOTIDE SEQUENCE</scope>
    <source>
        <strain evidence="2">JCM 30078</strain>
    </source>
</reference>
<evidence type="ECO:0008006" key="4">
    <source>
        <dbReference type="Google" id="ProtNLM"/>
    </source>
</evidence>
<evidence type="ECO:0000313" key="2">
    <source>
        <dbReference type="EMBL" id="GGK09738.1"/>
    </source>
</evidence>
<keyword evidence="3" id="KW-1185">Reference proteome</keyword>
<proteinExistence type="predicted"/>
<protein>
    <recommendedName>
        <fullName evidence="4">DUF3299 domain-containing protein</fullName>
    </recommendedName>
</protein>
<dbReference type="EMBL" id="BMPO01000012">
    <property type="protein sequence ID" value="GGK09738.1"/>
    <property type="molecule type" value="Genomic_DNA"/>
</dbReference>
<dbReference type="Proteomes" id="UP000635983">
    <property type="component" value="Unassembled WGS sequence"/>
</dbReference>
<gene>
    <name evidence="2" type="ORF">GCM10009304_39740</name>
</gene>
<sequence>MLRALLCAVLMSVSTLVLADVRELQWEEMIPAGAPPAPEPIPLHELAGQLSEAGPAAAQSAPDAPVEKSLDGQQIKLPGYVVPLEISEEGFVKSFLFVPYYGACIHVPPPPSNQIVYVTSQTGIRLDALYQPFWIEGPMTVESTSSDLASAGYRMAADKIYPYELEN</sequence>
<dbReference type="InterPro" id="IPR021727">
    <property type="entry name" value="DUF3299"/>
</dbReference>
<organism evidence="2 3">
    <name type="scientific">Pseudomonas matsuisoli</name>
    <dbReference type="NCBI Taxonomy" id="1515666"/>
    <lineage>
        <taxon>Bacteria</taxon>
        <taxon>Pseudomonadati</taxon>
        <taxon>Pseudomonadota</taxon>
        <taxon>Gammaproteobacteria</taxon>
        <taxon>Pseudomonadales</taxon>
        <taxon>Pseudomonadaceae</taxon>
        <taxon>Pseudomonas</taxon>
    </lineage>
</organism>
<reference evidence="2" key="1">
    <citation type="journal article" date="2014" name="Int. J. Syst. Evol. Microbiol.">
        <title>Complete genome sequence of Corynebacterium casei LMG S-19264T (=DSM 44701T), isolated from a smear-ripened cheese.</title>
        <authorList>
            <consortium name="US DOE Joint Genome Institute (JGI-PGF)"/>
            <person name="Walter F."/>
            <person name="Albersmeier A."/>
            <person name="Kalinowski J."/>
            <person name="Ruckert C."/>
        </authorList>
    </citation>
    <scope>NUCLEOTIDE SEQUENCE</scope>
    <source>
        <strain evidence="2">JCM 30078</strain>
    </source>
</reference>
<comment type="caution">
    <text evidence="2">The sequence shown here is derived from an EMBL/GenBank/DDBJ whole genome shotgun (WGS) entry which is preliminary data.</text>
</comment>
<dbReference type="Gene3D" id="2.40.50.870">
    <property type="entry name" value="Protein of unknown function (DUF3299)"/>
    <property type="match status" value="1"/>
</dbReference>
<feature type="chain" id="PRO_5038123895" description="DUF3299 domain-containing protein" evidence="1">
    <location>
        <begin position="20"/>
        <end position="167"/>
    </location>
</feature>
<dbReference type="AlphaFoldDB" id="A0A917V1U3"/>
<evidence type="ECO:0000313" key="3">
    <source>
        <dbReference type="Proteomes" id="UP000635983"/>
    </source>
</evidence>
<dbReference type="RefSeq" id="WP_188985929.1">
    <property type="nucleotide sequence ID" value="NZ_BMPO01000012.1"/>
</dbReference>
<keyword evidence="1" id="KW-0732">Signal</keyword>
<evidence type="ECO:0000256" key="1">
    <source>
        <dbReference type="SAM" id="SignalP"/>
    </source>
</evidence>
<accession>A0A917V1U3</accession>